<comment type="caution">
    <text evidence="1">The sequence shown here is derived from an EMBL/GenBank/DDBJ whole genome shotgun (WGS) entry which is preliminary data.</text>
</comment>
<accession>A0A8H6FE36</accession>
<protein>
    <submittedName>
        <fullName evidence="1">Uncharacterized protein</fullName>
    </submittedName>
</protein>
<dbReference type="Proteomes" id="UP000578531">
    <property type="component" value="Unassembled WGS sequence"/>
</dbReference>
<dbReference type="EMBL" id="JACCJC010000109">
    <property type="protein sequence ID" value="KAF6224706.1"/>
    <property type="molecule type" value="Genomic_DNA"/>
</dbReference>
<proteinExistence type="predicted"/>
<name>A0A8H6FE36_9LECA</name>
<sequence>MLRLTIEPNLTTEFGIPSKRAFHPPSAQEVARSLTSAVGTDEAQFLLNLCLDRASIIRVCKAVGISQTRQGFIRQIRSPEVRSHMWVPASVYHMKLSSLIVKS</sequence>
<dbReference type="AlphaFoldDB" id="A0A8H6FE36"/>
<gene>
    <name evidence="1" type="ORF">HO173_012863</name>
</gene>
<organism evidence="1 2">
    <name type="scientific">Letharia columbiana</name>
    <dbReference type="NCBI Taxonomy" id="112416"/>
    <lineage>
        <taxon>Eukaryota</taxon>
        <taxon>Fungi</taxon>
        <taxon>Dikarya</taxon>
        <taxon>Ascomycota</taxon>
        <taxon>Pezizomycotina</taxon>
        <taxon>Lecanoromycetes</taxon>
        <taxon>OSLEUM clade</taxon>
        <taxon>Lecanoromycetidae</taxon>
        <taxon>Lecanorales</taxon>
        <taxon>Lecanorineae</taxon>
        <taxon>Parmeliaceae</taxon>
        <taxon>Letharia</taxon>
    </lineage>
</organism>
<keyword evidence="2" id="KW-1185">Reference proteome</keyword>
<dbReference type="GeneID" id="59294496"/>
<evidence type="ECO:0000313" key="2">
    <source>
        <dbReference type="Proteomes" id="UP000578531"/>
    </source>
</evidence>
<dbReference type="RefSeq" id="XP_037158404.1">
    <property type="nucleotide sequence ID" value="XM_037314697.1"/>
</dbReference>
<evidence type="ECO:0000313" key="1">
    <source>
        <dbReference type="EMBL" id="KAF6224706.1"/>
    </source>
</evidence>
<reference evidence="1 2" key="1">
    <citation type="journal article" date="2020" name="Genomics">
        <title>Complete, high-quality genomes from long-read metagenomic sequencing of two wolf lichen thalli reveals enigmatic genome architecture.</title>
        <authorList>
            <person name="McKenzie S.K."/>
            <person name="Walston R.F."/>
            <person name="Allen J.L."/>
        </authorList>
    </citation>
    <scope>NUCLEOTIDE SEQUENCE [LARGE SCALE GENOMIC DNA]</scope>
    <source>
        <strain evidence="1">WasteWater2</strain>
    </source>
</reference>